<dbReference type="GO" id="GO:0006935">
    <property type="term" value="P:chemotaxis"/>
    <property type="evidence" value="ECO:0007669"/>
    <property type="project" value="InterPro"/>
</dbReference>
<protein>
    <submittedName>
        <fullName evidence="11">Motility protein A</fullName>
    </submittedName>
</protein>
<keyword evidence="6" id="KW-0283">Flagellar rotation</keyword>
<comment type="similarity">
    <text evidence="2">Belongs to the MotA family.</text>
</comment>
<keyword evidence="3" id="KW-0813">Transport</keyword>
<evidence type="ECO:0000256" key="4">
    <source>
        <dbReference type="ARBA" id="ARBA00022475"/>
    </source>
</evidence>
<gene>
    <name evidence="11" type="ORF">C5Y98_30915</name>
</gene>
<evidence type="ECO:0000313" key="11">
    <source>
        <dbReference type="EMBL" id="PQO26258.1"/>
    </source>
</evidence>
<dbReference type="Proteomes" id="UP000239388">
    <property type="component" value="Unassembled WGS sequence"/>
</dbReference>
<dbReference type="OrthoDB" id="9806929at2"/>
<dbReference type="GO" id="GO:0071978">
    <property type="term" value="P:bacterial-type flagellum-dependent swarming motility"/>
    <property type="evidence" value="ECO:0007669"/>
    <property type="project" value="InterPro"/>
</dbReference>
<sequence length="258" mass="27477">MDIASVIGLIAAFGLILVAILIAPGSSLAAFIDVPSIMVVCGGAIAACMMAFPLKTILGSPMALKVCFLNKPTDVTALIKEIVSLAETARRDGLLALEGRIAEISNPFIVIGIQMAVDGARPDVIEDLLRTEIDAVATRHRDIKAFYDQMGRFAPAYGMIGTLLGLIIMLGNMSDPSSIGSGMAVALLTTLYGAIVSNCVFLPFAEKLSFLNKQELLTMEIIVRGIMAIQSGENPRVIEQKLRTFLPPAARKKADEAK</sequence>
<dbReference type="RefSeq" id="WP_105360214.1">
    <property type="nucleotide sequence ID" value="NZ_PUIB01000032.1"/>
</dbReference>
<feature type="transmembrane region" description="Helical" evidence="9">
    <location>
        <begin position="7"/>
        <end position="31"/>
    </location>
</feature>
<keyword evidence="7 9" id="KW-1133">Transmembrane helix</keyword>
<dbReference type="PANTHER" id="PTHR30433:SF2">
    <property type="entry name" value="MOTILITY PROTEIN A"/>
    <property type="match status" value="1"/>
</dbReference>
<dbReference type="PROSITE" id="PS01307">
    <property type="entry name" value="MOTA"/>
    <property type="match status" value="1"/>
</dbReference>
<feature type="transmembrane region" description="Helical" evidence="9">
    <location>
        <begin position="153"/>
        <end position="171"/>
    </location>
</feature>
<comment type="subcellular location">
    <subcellularLocation>
        <location evidence="1">Cell membrane</location>
        <topology evidence="1">Multi-pass membrane protein</topology>
    </subcellularLocation>
</comment>
<dbReference type="PANTHER" id="PTHR30433">
    <property type="entry name" value="CHEMOTAXIS PROTEIN MOTA"/>
    <property type="match status" value="1"/>
</dbReference>
<evidence type="ECO:0000259" key="10">
    <source>
        <dbReference type="Pfam" id="PF01618"/>
    </source>
</evidence>
<evidence type="ECO:0000256" key="6">
    <source>
        <dbReference type="ARBA" id="ARBA00022779"/>
    </source>
</evidence>
<keyword evidence="8 9" id="KW-0472">Membrane</keyword>
<evidence type="ECO:0000256" key="2">
    <source>
        <dbReference type="ARBA" id="ARBA00008038"/>
    </source>
</evidence>
<feature type="domain" description="MotA/TolQ/ExbB proton channel" evidence="10">
    <location>
        <begin position="103"/>
        <end position="220"/>
    </location>
</feature>
<evidence type="ECO:0000256" key="1">
    <source>
        <dbReference type="ARBA" id="ARBA00004651"/>
    </source>
</evidence>
<organism evidence="11 12">
    <name type="scientific">Blastopirellula marina</name>
    <dbReference type="NCBI Taxonomy" id="124"/>
    <lineage>
        <taxon>Bacteria</taxon>
        <taxon>Pseudomonadati</taxon>
        <taxon>Planctomycetota</taxon>
        <taxon>Planctomycetia</taxon>
        <taxon>Pirellulales</taxon>
        <taxon>Pirellulaceae</taxon>
        <taxon>Blastopirellula</taxon>
    </lineage>
</organism>
<evidence type="ECO:0000256" key="3">
    <source>
        <dbReference type="ARBA" id="ARBA00022448"/>
    </source>
</evidence>
<accession>A0A2S8F260</accession>
<evidence type="ECO:0000256" key="5">
    <source>
        <dbReference type="ARBA" id="ARBA00022692"/>
    </source>
</evidence>
<dbReference type="InterPro" id="IPR002898">
    <property type="entry name" value="MotA_ExbB_proton_chnl"/>
</dbReference>
<keyword evidence="5 9" id="KW-0812">Transmembrane</keyword>
<dbReference type="Pfam" id="PF01618">
    <property type="entry name" value="MotA_ExbB"/>
    <property type="match status" value="1"/>
</dbReference>
<evidence type="ECO:0000256" key="8">
    <source>
        <dbReference type="ARBA" id="ARBA00023136"/>
    </source>
</evidence>
<dbReference type="InterPro" id="IPR047055">
    <property type="entry name" value="MotA-like"/>
</dbReference>
<feature type="transmembrane region" description="Helical" evidence="9">
    <location>
        <begin position="37"/>
        <end position="54"/>
    </location>
</feature>
<evidence type="ECO:0000256" key="7">
    <source>
        <dbReference type="ARBA" id="ARBA00022989"/>
    </source>
</evidence>
<name>A0A2S8F260_9BACT</name>
<dbReference type="InterPro" id="IPR000540">
    <property type="entry name" value="Flag_MotA_CS"/>
</dbReference>
<evidence type="ECO:0000256" key="9">
    <source>
        <dbReference type="SAM" id="Phobius"/>
    </source>
</evidence>
<dbReference type="EMBL" id="PUIB01000032">
    <property type="protein sequence ID" value="PQO26258.1"/>
    <property type="molecule type" value="Genomic_DNA"/>
</dbReference>
<keyword evidence="4" id="KW-1003">Cell membrane</keyword>
<evidence type="ECO:0000313" key="12">
    <source>
        <dbReference type="Proteomes" id="UP000239388"/>
    </source>
</evidence>
<feature type="transmembrane region" description="Helical" evidence="9">
    <location>
        <begin position="183"/>
        <end position="205"/>
    </location>
</feature>
<comment type="caution">
    <text evidence="11">The sequence shown here is derived from an EMBL/GenBank/DDBJ whole genome shotgun (WGS) entry which is preliminary data.</text>
</comment>
<reference evidence="11 12" key="1">
    <citation type="submission" date="2018-02" db="EMBL/GenBank/DDBJ databases">
        <title>Comparative genomes isolates from brazilian mangrove.</title>
        <authorList>
            <person name="Araujo J.E."/>
            <person name="Taketani R.G."/>
            <person name="Silva M.C.P."/>
            <person name="Loureco M.V."/>
            <person name="Andreote F.D."/>
        </authorList>
    </citation>
    <scope>NUCLEOTIDE SEQUENCE [LARGE SCALE GENOMIC DNA]</scope>
    <source>
        <strain evidence="11 12">NAP PRIS-MGV</strain>
    </source>
</reference>
<dbReference type="AlphaFoldDB" id="A0A2S8F260"/>
<dbReference type="GO" id="GO:0005886">
    <property type="term" value="C:plasma membrane"/>
    <property type="evidence" value="ECO:0007669"/>
    <property type="project" value="UniProtKB-SubCell"/>
</dbReference>
<proteinExistence type="inferred from homology"/>